<comment type="caution">
    <text evidence="1">The sequence shown here is derived from an EMBL/GenBank/DDBJ whole genome shotgun (WGS) entry which is preliminary data.</text>
</comment>
<organism evidence="1 2">
    <name type="scientific">Dispira parvispora</name>
    <dbReference type="NCBI Taxonomy" id="1520584"/>
    <lineage>
        <taxon>Eukaryota</taxon>
        <taxon>Fungi</taxon>
        <taxon>Fungi incertae sedis</taxon>
        <taxon>Zoopagomycota</taxon>
        <taxon>Kickxellomycotina</taxon>
        <taxon>Dimargaritomycetes</taxon>
        <taxon>Dimargaritales</taxon>
        <taxon>Dimargaritaceae</taxon>
        <taxon>Dispira</taxon>
    </lineage>
</organism>
<reference evidence="1" key="1">
    <citation type="submission" date="2022-07" db="EMBL/GenBank/DDBJ databases">
        <title>Phylogenomic reconstructions and comparative analyses of Kickxellomycotina fungi.</title>
        <authorList>
            <person name="Reynolds N.K."/>
            <person name="Stajich J.E."/>
            <person name="Barry K."/>
            <person name="Grigoriev I.V."/>
            <person name="Crous P."/>
            <person name="Smith M.E."/>
        </authorList>
    </citation>
    <scope>NUCLEOTIDE SEQUENCE</scope>
    <source>
        <strain evidence="1">RSA 1196</strain>
    </source>
</reference>
<dbReference type="Proteomes" id="UP001150925">
    <property type="component" value="Unassembled WGS sequence"/>
</dbReference>
<dbReference type="EMBL" id="JANBPY010001154">
    <property type="protein sequence ID" value="KAJ1961350.1"/>
    <property type="molecule type" value="Genomic_DNA"/>
</dbReference>
<name>A0A9W8ASX6_9FUNG</name>
<accession>A0A9W8ASX6</accession>
<gene>
    <name evidence="1" type="ORF">IWQ62_003899</name>
</gene>
<dbReference type="OrthoDB" id="5644343at2759"/>
<evidence type="ECO:0000313" key="1">
    <source>
        <dbReference type="EMBL" id="KAJ1961350.1"/>
    </source>
</evidence>
<protein>
    <submittedName>
        <fullName evidence="1">Uncharacterized protein</fullName>
    </submittedName>
</protein>
<sequence length="139" mass="15708">MNQQLQRRYWITTNRIQEYDTGRAVAESLVATIAHMLLDCGGKDIDHEDGVLFRVAQGMDDKDLLIVACKSDHKCTGKAMDQLRAYMNFAECPAGLLLSQRRAFFFFQGKDDDEGIQPGPEFSDISKHVPEIADIVRDL</sequence>
<dbReference type="AlphaFoldDB" id="A0A9W8ASX6"/>
<keyword evidence="2" id="KW-1185">Reference proteome</keyword>
<evidence type="ECO:0000313" key="2">
    <source>
        <dbReference type="Proteomes" id="UP001150925"/>
    </source>
</evidence>
<proteinExistence type="predicted"/>